<protein>
    <submittedName>
        <fullName evidence="1">Uncharacterized protein</fullName>
    </submittedName>
</protein>
<accession>A0A7J7MRT7</accession>
<dbReference type="EMBL" id="JACGCM010001272">
    <property type="protein sequence ID" value="KAF6157625.1"/>
    <property type="molecule type" value="Genomic_DNA"/>
</dbReference>
<comment type="caution">
    <text evidence="1">The sequence shown here is derived from an EMBL/GenBank/DDBJ whole genome shotgun (WGS) entry which is preliminary data.</text>
</comment>
<gene>
    <name evidence="1" type="ORF">GIB67_037198</name>
</gene>
<feature type="non-terminal residue" evidence="1">
    <location>
        <position position="1"/>
    </location>
</feature>
<evidence type="ECO:0000313" key="2">
    <source>
        <dbReference type="Proteomes" id="UP000541444"/>
    </source>
</evidence>
<dbReference type="AlphaFoldDB" id="A0A7J7MRT7"/>
<name>A0A7J7MRT7_9MAGN</name>
<dbReference type="Proteomes" id="UP000541444">
    <property type="component" value="Unassembled WGS sequence"/>
</dbReference>
<evidence type="ECO:0000313" key="1">
    <source>
        <dbReference type="EMBL" id="KAF6157625.1"/>
    </source>
</evidence>
<sequence>QNPIIIREREKNLVKTKPIIEIFTTNLTEIKHHCAASNQALNCTNRKIPKSQQ</sequence>
<organism evidence="1 2">
    <name type="scientific">Kingdonia uniflora</name>
    <dbReference type="NCBI Taxonomy" id="39325"/>
    <lineage>
        <taxon>Eukaryota</taxon>
        <taxon>Viridiplantae</taxon>
        <taxon>Streptophyta</taxon>
        <taxon>Embryophyta</taxon>
        <taxon>Tracheophyta</taxon>
        <taxon>Spermatophyta</taxon>
        <taxon>Magnoliopsida</taxon>
        <taxon>Ranunculales</taxon>
        <taxon>Circaeasteraceae</taxon>
        <taxon>Kingdonia</taxon>
    </lineage>
</organism>
<reference evidence="1 2" key="1">
    <citation type="journal article" date="2020" name="IScience">
        <title>Genome Sequencing of the Endangered Kingdonia uniflora (Circaeasteraceae, Ranunculales) Reveals Potential Mechanisms of Evolutionary Specialization.</title>
        <authorList>
            <person name="Sun Y."/>
            <person name="Deng T."/>
            <person name="Zhang A."/>
            <person name="Moore M.J."/>
            <person name="Landis J.B."/>
            <person name="Lin N."/>
            <person name="Zhang H."/>
            <person name="Zhang X."/>
            <person name="Huang J."/>
            <person name="Zhang X."/>
            <person name="Sun H."/>
            <person name="Wang H."/>
        </authorList>
    </citation>
    <scope>NUCLEOTIDE SEQUENCE [LARGE SCALE GENOMIC DNA]</scope>
    <source>
        <strain evidence="1">TB1705</strain>
        <tissue evidence="1">Leaf</tissue>
    </source>
</reference>
<proteinExistence type="predicted"/>
<keyword evidence="2" id="KW-1185">Reference proteome</keyword>